<organism evidence="2">
    <name type="scientific">Arundo donax</name>
    <name type="common">Giant reed</name>
    <name type="synonym">Donax arundinaceus</name>
    <dbReference type="NCBI Taxonomy" id="35708"/>
    <lineage>
        <taxon>Eukaryota</taxon>
        <taxon>Viridiplantae</taxon>
        <taxon>Streptophyta</taxon>
        <taxon>Embryophyta</taxon>
        <taxon>Tracheophyta</taxon>
        <taxon>Spermatophyta</taxon>
        <taxon>Magnoliopsida</taxon>
        <taxon>Liliopsida</taxon>
        <taxon>Poales</taxon>
        <taxon>Poaceae</taxon>
        <taxon>PACMAD clade</taxon>
        <taxon>Arundinoideae</taxon>
        <taxon>Arundineae</taxon>
        <taxon>Arundo</taxon>
    </lineage>
</organism>
<protein>
    <submittedName>
        <fullName evidence="2">Uncharacterized protein</fullName>
    </submittedName>
</protein>
<evidence type="ECO:0000256" key="1">
    <source>
        <dbReference type="SAM" id="MobiDB-lite"/>
    </source>
</evidence>
<dbReference type="EMBL" id="GBRH01163431">
    <property type="protein sequence ID" value="JAE34465.1"/>
    <property type="molecule type" value="Transcribed_RNA"/>
</dbReference>
<feature type="region of interest" description="Disordered" evidence="1">
    <location>
        <begin position="1"/>
        <end position="42"/>
    </location>
</feature>
<evidence type="ECO:0000313" key="2">
    <source>
        <dbReference type="EMBL" id="JAE34465.1"/>
    </source>
</evidence>
<reference evidence="2" key="1">
    <citation type="submission" date="2014-09" db="EMBL/GenBank/DDBJ databases">
        <authorList>
            <person name="Magalhaes I.L.F."/>
            <person name="Oliveira U."/>
            <person name="Santos F.R."/>
            <person name="Vidigal T.H.D.A."/>
            <person name="Brescovit A.D."/>
            <person name="Santos A.J."/>
        </authorList>
    </citation>
    <scope>NUCLEOTIDE SEQUENCE</scope>
    <source>
        <tissue evidence="2">Shoot tissue taken approximately 20 cm above the soil surface</tissue>
    </source>
</reference>
<sequence length="181" mass="19370">MVEERSEGAAALQPMGSLVEGNGDATAPHPPSTSGSQPIWLNSLECKGGGHPDIGIVFQAPPPPLPSESCSQQQIRAVVELVEEDFRSNTVTMELGKLVEGKGVMESVLVEKDIRSKELSMDLSNSGLEASLLSPLNVGQGAHRRSNFFKVYMEESVNKLPSLALVVTLVQIPVHHVTTFA</sequence>
<reference evidence="2" key="2">
    <citation type="journal article" date="2015" name="Data Brief">
        <title>Shoot transcriptome of the giant reed, Arundo donax.</title>
        <authorList>
            <person name="Barrero R.A."/>
            <person name="Guerrero F.D."/>
            <person name="Moolhuijzen P."/>
            <person name="Goolsby J.A."/>
            <person name="Tidwell J."/>
            <person name="Bellgard S.E."/>
            <person name="Bellgard M.I."/>
        </authorList>
    </citation>
    <scope>NUCLEOTIDE SEQUENCE</scope>
    <source>
        <tissue evidence="2">Shoot tissue taken approximately 20 cm above the soil surface</tissue>
    </source>
</reference>
<accession>A0A0A9HB90</accession>
<proteinExistence type="predicted"/>
<name>A0A0A9HB90_ARUDO</name>
<dbReference type="AlphaFoldDB" id="A0A0A9HB90"/>